<dbReference type="AlphaFoldDB" id="A0A0V1GRC7"/>
<gene>
    <name evidence="2" type="ORF">T11_11499</name>
</gene>
<evidence type="ECO:0000313" key="2">
    <source>
        <dbReference type="EMBL" id="KRZ00902.1"/>
    </source>
</evidence>
<keyword evidence="3" id="KW-1185">Reference proteome</keyword>
<proteinExistence type="predicted"/>
<keyword evidence="1" id="KW-0472">Membrane</keyword>
<evidence type="ECO:0000256" key="1">
    <source>
        <dbReference type="SAM" id="Phobius"/>
    </source>
</evidence>
<keyword evidence="1" id="KW-0812">Transmembrane</keyword>
<name>A0A0V1GRC7_9BILA</name>
<accession>A0A0V1GRC7</accession>
<dbReference type="Proteomes" id="UP000055024">
    <property type="component" value="Unassembled WGS sequence"/>
</dbReference>
<protein>
    <submittedName>
        <fullName evidence="2">Uncharacterized protein</fullName>
    </submittedName>
</protein>
<organism evidence="2 3">
    <name type="scientific">Trichinella zimbabwensis</name>
    <dbReference type="NCBI Taxonomy" id="268475"/>
    <lineage>
        <taxon>Eukaryota</taxon>
        <taxon>Metazoa</taxon>
        <taxon>Ecdysozoa</taxon>
        <taxon>Nematoda</taxon>
        <taxon>Enoplea</taxon>
        <taxon>Dorylaimia</taxon>
        <taxon>Trichinellida</taxon>
        <taxon>Trichinellidae</taxon>
        <taxon>Trichinella</taxon>
    </lineage>
</organism>
<reference evidence="2 3" key="1">
    <citation type="submission" date="2015-01" db="EMBL/GenBank/DDBJ databases">
        <title>Evolution of Trichinella species and genotypes.</title>
        <authorList>
            <person name="Korhonen P.K."/>
            <person name="Edoardo P."/>
            <person name="Giuseppe L.R."/>
            <person name="Gasser R.B."/>
        </authorList>
    </citation>
    <scope>NUCLEOTIDE SEQUENCE [LARGE SCALE GENOMIC DNA]</scope>
    <source>
        <strain evidence="2">ISS1029</strain>
    </source>
</reference>
<keyword evidence="1" id="KW-1133">Transmembrane helix</keyword>
<sequence length="258" mass="29637">MVKLRCRYQCFCAASLNSASQLLSYDEKLRVTYHANSSPAPSKVNQLAMATPLNHQVEHPMITLFSYASNLRIDETADHVWLDFRLTAFVTLLSAPTSERENFCQDDEAADNVVSAVKHEQAAKDMQCQFALLDEIKHLLEPTKTLRISVKTMKLLITLFQLLTAFATLLSEDMQCKFALLDEIKHLLEPKKTHRIFVKTMKVLITLFQLLTAFATLLSEDMQWKFALLDEIKHLLEAKKILRIFVKTMKLLMTLFQL</sequence>
<comment type="caution">
    <text evidence="2">The sequence shown here is derived from an EMBL/GenBank/DDBJ whole genome shotgun (WGS) entry which is preliminary data.</text>
</comment>
<dbReference type="EMBL" id="JYDP01000374">
    <property type="protein sequence ID" value="KRZ00902.1"/>
    <property type="molecule type" value="Genomic_DNA"/>
</dbReference>
<dbReference type="OrthoDB" id="5941088at2759"/>
<evidence type="ECO:0000313" key="3">
    <source>
        <dbReference type="Proteomes" id="UP000055024"/>
    </source>
</evidence>
<feature type="transmembrane region" description="Helical" evidence="1">
    <location>
        <begin position="196"/>
        <end position="218"/>
    </location>
</feature>